<feature type="signal peptide" evidence="1">
    <location>
        <begin position="1"/>
        <end position="22"/>
    </location>
</feature>
<sequence length="180" mass="20188">MKKIGTLVSLLAALVLSGLALAVPSPAAAESGDLTFETGGGKVAAIDLSGLHVSSGERRVVLVLHVRDLTDRGRFHFYQVENSPEAVYGLEIEVRKRRDGKVVDRFREFGDGWSEARACTSSKVRWDRGRDLIRLSYRQSCFHAELPEVWQYGTFSRLRYSTEARSEVDNPRKHLVLQRG</sequence>
<name>A0A316TPT5_9ACTN</name>
<keyword evidence="1" id="KW-0732">Signal</keyword>
<feature type="chain" id="PRO_5039495679" evidence="1">
    <location>
        <begin position="23"/>
        <end position="180"/>
    </location>
</feature>
<evidence type="ECO:0000256" key="1">
    <source>
        <dbReference type="SAM" id="SignalP"/>
    </source>
</evidence>
<reference evidence="2 3" key="1">
    <citation type="submission" date="2018-05" db="EMBL/GenBank/DDBJ databases">
        <title>Nocardioides silvaticus genome.</title>
        <authorList>
            <person name="Li C."/>
            <person name="Wang G."/>
        </authorList>
    </citation>
    <scope>NUCLEOTIDE SEQUENCE [LARGE SCALE GENOMIC DNA]</scope>
    <source>
        <strain evidence="2 3">CCTCC AB 2018079</strain>
    </source>
</reference>
<evidence type="ECO:0000313" key="3">
    <source>
        <dbReference type="Proteomes" id="UP000245507"/>
    </source>
</evidence>
<organism evidence="2 3">
    <name type="scientific">Nocardioides silvaticus</name>
    <dbReference type="NCBI Taxonomy" id="2201891"/>
    <lineage>
        <taxon>Bacteria</taxon>
        <taxon>Bacillati</taxon>
        <taxon>Actinomycetota</taxon>
        <taxon>Actinomycetes</taxon>
        <taxon>Propionibacteriales</taxon>
        <taxon>Nocardioidaceae</taxon>
        <taxon>Nocardioides</taxon>
    </lineage>
</organism>
<keyword evidence="3" id="KW-1185">Reference proteome</keyword>
<proteinExistence type="predicted"/>
<dbReference type="RefSeq" id="WP_109695937.1">
    <property type="nucleotide sequence ID" value="NZ_QGDD01000008.1"/>
</dbReference>
<gene>
    <name evidence="2" type="ORF">DJ010_16970</name>
</gene>
<dbReference type="Proteomes" id="UP000245507">
    <property type="component" value="Unassembled WGS sequence"/>
</dbReference>
<comment type="caution">
    <text evidence="2">The sequence shown here is derived from an EMBL/GenBank/DDBJ whole genome shotgun (WGS) entry which is preliminary data.</text>
</comment>
<dbReference type="EMBL" id="QGDD01000008">
    <property type="protein sequence ID" value="PWN01726.1"/>
    <property type="molecule type" value="Genomic_DNA"/>
</dbReference>
<dbReference type="AlphaFoldDB" id="A0A316TPT5"/>
<protein>
    <submittedName>
        <fullName evidence="2">Uncharacterized protein</fullName>
    </submittedName>
</protein>
<evidence type="ECO:0000313" key="2">
    <source>
        <dbReference type="EMBL" id="PWN01726.1"/>
    </source>
</evidence>
<accession>A0A316TPT5</accession>